<comment type="caution">
    <text evidence="2">The sequence shown here is derived from an EMBL/GenBank/DDBJ whole genome shotgun (WGS) entry which is preliminary data.</text>
</comment>
<keyword evidence="1" id="KW-0175">Coiled coil</keyword>
<gene>
    <name evidence="2" type="ORF">B879_01432</name>
</gene>
<keyword evidence="3" id="KW-1185">Reference proteome</keyword>
<dbReference type="Gene3D" id="1.20.5.2950">
    <property type="match status" value="1"/>
</dbReference>
<evidence type="ECO:0000313" key="3">
    <source>
        <dbReference type="Proteomes" id="UP000004478"/>
    </source>
</evidence>
<accession>K1LCS1</accession>
<organism evidence="2 3">
    <name type="scientific">Cecembia lonarensis (strain CCUG 58316 / KCTC 22772 / LW9)</name>
    <dbReference type="NCBI Taxonomy" id="1225176"/>
    <lineage>
        <taxon>Bacteria</taxon>
        <taxon>Pseudomonadati</taxon>
        <taxon>Bacteroidota</taxon>
        <taxon>Cytophagia</taxon>
        <taxon>Cytophagales</taxon>
        <taxon>Cyclobacteriaceae</taxon>
        <taxon>Cecembia</taxon>
    </lineage>
</organism>
<reference evidence="2 3" key="1">
    <citation type="journal article" date="2012" name="J. Bacteriol.">
        <title>Draft Genome Sequence of Cecembia lonarensis Strain LW9T, Isolated from Lonar Lake, a Haloalkaline Lake in India.</title>
        <authorList>
            <person name="Shivaji S."/>
            <person name="Ara S."/>
            <person name="Singh A."/>
            <person name="Pinnaka A.K."/>
        </authorList>
    </citation>
    <scope>NUCLEOTIDE SEQUENCE [LARGE SCALE GENOMIC DNA]</scope>
    <source>
        <strain evidence="2 3">LW9</strain>
    </source>
</reference>
<sequence length="204" mass="23540">MSDSINNLEKLTDQIYQEGIEKAEKRSRQMIQEAEAESAQILKKAKAEADRILEEAQREAVRLQKSVESELELKSKQYISDLRVKIEGLLSQKIIETNTHEALVDVQFMQSAISEVLKNWKDTGDRELILPKDLEERLNGAFTNSIKRLTPNLSITFESSINAGFRIAKKDDNYQISFSYDDFIEIFRNYLSDQTNKVLFKSPE</sequence>
<evidence type="ECO:0000256" key="1">
    <source>
        <dbReference type="SAM" id="Coils"/>
    </source>
</evidence>
<dbReference type="Proteomes" id="UP000004478">
    <property type="component" value="Unassembled WGS sequence"/>
</dbReference>
<feature type="coiled-coil region" evidence="1">
    <location>
        <begin position="20"/>
        <end position="73"/>
    </location>
</feature>
<dbReference type="EMBL" id="AMGM01000015">
    <property type="protein sequence ID" value="EKB50007.1"/>
    <property type="molecule type" value="Genomic_DNA"/>
</dbReference>
<proteinExistence type="predicted"/>
<dbReference type="RefSeq" id="WP_009184468.1">
    <property type="nucleotide sequence ID" value="NZ_AMGM01000015.1"/>
</dbReference>
<dbReference type="SUPFAM" id="SSF160527">
    <property type="entry name" value="V-type ATPase subunit E-like"/>
    <property type="match status" value="1"/>
</dbReference>
<protein>
    <submittedName>
        <fullName evidence="2">V-type ATP synthase subunit E</fullName>
    </submittedName>
</protein>
<evidence type="ECO:0000313" key="2">
    <source>
        <dbReference type="EMBL" id="EKB50007.1"/>
    </source>
</evidence>
<dbReference type="OrthoDB" id="1093377at2"/>
<name>K1LCS1_CECL9</name>
<dbReference type="AlphaFoldDB" id="K1LCS1"/>